<keyword evidence="2" id="KW-0539">Nucleus</keyword>
<feature type="region of interest" description="Disordered" evidence="3">
    <location>
        <begin position="87"/>
        <end position="171"/>
    </location>
</feature>
<dbReference type="EMBL" id="JAGSXJ010000002">
    <property type="protein sequence ID" value="KAH6695798.1"/>
    <property type="molecule type" value="Genomic_DNA"/>
</dbReference>
<evidence type="ECO:0000313" key="6">
    <source>
        <dbReference type="Proteomes" id="UP000770015"/>
    </source>
</evidence>
<evidence type="ECO:0000256" key="3">
    <source>
        <dbReference type="SAM" id="MobiDB-lite"/>
    </source>
</evidence>
<dbReference type="CDD" id="cd00067">
    <property type="entry name" value="GAL4"/>
    <property type="match status" value="1"/>
</dbReference>
<dbReference type="GO" id="GO:0000981">
    <property type="term" value="F:DNA-binding transcription factor activity, RNA polymerase II-specific"/>
    <property type="evidence" value="ECO:0007669"/>
    <property type="project" value="InterPro"/>
</dbReference>
<dbReference type="InterPro" id="IPR001138">
    <property type="entry name" value="Zn2Cys6_DnaBD"/>
</dbReference>
<comment type="caution">
    <text evidence="5">The sequence shown here is derived from an EMBL/GenBank/DDBJ whole genome shotgun (WGS) entry which is preliminary data.</text>
</comment>
<feature type="compositionally biased region" description="Acidic residues" evidence="3">
    <location>
        <begin position="118"/>
        <end position="127"/>
    </location>
</feature>
<organism evidence="5 6">
    <name type="scientific">Plectosphaerella plurivora</name>
    <dbReference type="NCBI Taxonomy" id="936078"/>
    <lineage>
        <taxon>Eukaryota</taxon>
        <taxon>Fungi</taxon>
        <taxon>Dikarya</taxon>
        <taxon>Ascomycota</taxon>
        <taxon>Pezizomycotina</taxon>
        <taxon>Sordariomycetes</taxon>
        <taxon>Hypocreomycetidae</taxon>
        <taxon>Glomerellales</taxon>
        <taxon>Plectosphaerellaceae</taxon>
        <taxon>Plectosphaerella</taxon>
    </lineage>
</organism>
<evidence type="ECO:0000256" key="2">
    <source>
        <dbReference type="ARBA" id="ARBA00023242"/>
    </source>
</evidence>
<dbReference type="SUPFAM" id="SSF57701">
    <property type="entry name" value="Zn2/Cys6 DNA-binding domain"/>
    <property type="match status" value="1"/>
</dbReference>
<proteinExistence type="predicted"/>
<evidence type="ECO:0000313" key="5">
    <source>
        <dbReference type="EMBL" id="KAH6695798.1"/>
    </source>
</evidence>
<dbReference type="GO" id="GO:0008270">
    <property type="term" value="F:zinc ion binding"/>
    <property type="evidence" value="ECO:0007669"/>
    <property type="project" value="InterPro"/>
</dbReference>
<dbReference type="Pfam" id="PF00172">
    <property type="entry name" value="Zn_clus"/>
    <property type="match status" value="1"/>
</dbReference>
<keyword evidence="6" id="KW-1185">Reference proteome</keyword>
<comment type="subcellular location">
    <subcellularLocation>
        <location evidence="1">Nucleus</location>
    </subcellularLocation>
</comment>
<dbReference type="Proteomes" id="UP000770015">
    <property type="component" value="Unassembled WGS sequence"/>
</dbReference>
<dbReference type="SMART" id="SM00066">
    <property type="entry name" value="GAL4"/>
    <property type="match status" value="1"/>
</dbReference>
<dbReference type="PANTHER" id="PTHR37534:SF2">
    <property type="entry name" value="N-ACETYLTRANSFERASE DOMAIN-CONTAINING PROTEIN"/>
    <property type="match status" value="1"/>
</dbReference>
<dbReference type="OrthoDB" id="4525710at2759"/>
<accession>A0A9P8VK75</accession>
<evidence type="ECO:0000259" key="4">
    <source>
        <dbReference type="PROSITE" id="PS50048"/>
    </source>
</evidence>
<dbReference type="InterPro" id="IPR036864">
    <property type="entry name" value="Zn2-C6_fun-type_DNA-bd_sf"/>
</dbReference>
<protein>
    <recommendedName>
        <fullName evidence="4">Zn(2)-C6 fungal-type domain-containing protein</fullName>
    </recommendedName>
</protein>
<dbReference type="Pfam" id="PF11951">
    <property type="entry name" value="Fungal_trans_2"/>
    <property type="match status" value="1"/>
</dbReference>
<feature type="compositionally biased region" description="Basic and acidic residues" evidence="3">
    <location>
        <begin position="129"/>
        <end position="143"/>
    </location>
</feature>
<dbReference type="GO" id="GO:0005634">
    <property type="term" value="C:nucleus"/>
    <property type="evidence" value="ECO:0007669"/>
    <property type="project" value="UniProtKB-SubCell"/>
</dbReference>
<dbReference type="PROSITE" id="PS50048">
    <property type="entry name" value="ZN2_CY6_FUNGAL_2"/>
    <property type="match status" value="1"/>
</dbReference>
<gene>
    <name evidence="5" type="ORF">F5X68DRAFT_244639</name>
</gene>
<dbReference type="InterPro" id="IPR021858">
    <property type="entry name" value="Fun_TF"/>
</dbReference>
<dbReference type="Gene3D" id="4.10.240.10">
    <property type="entry name" value="Zn(2)-C6 fungal-type DNA-binding domain"/>
    <property type="match status" value="1"/>
</dbReference>
<dbReference type="PANTHER" id="PTHR37534">
    <property type="entry name" value="TRANSCRIPTIONAL ACTIVATOR PROTEIN UGA3"/>
    <property type="match status" value="1"/>
</dbReference>
<reference evidence="5" key="1">
    <citation type="journal article" date="2021" name="Nat. Commun.">
        <title>Genetic determinants of endophytism in the Arabidopsis root mycobiome.</title>
        <authorList>
            <person name="Mesny F."/>
            <person name="Miyauchi S."/>
            <person name="Thiergart T."/>
            <person name="Pickel B."/>
            <person name="Atanasova L."/>
            <person name="Karlsson M."/>
            <person name="Huettel B."/>
            <person name="Barry K.W."/>
            <person name="Haridas S."/>
            <person name="Chen C."/>
            <person name="Bauer D."/>
            <person name="Andreopoulos W."/>
            <person name="Pangilinan J."/>
            <person name="LaButti K."/>
            <person name="Riley R."/>
            <person name="Lipzen A."/>
            <person name="Clum A."/>
            <person name="Drula E."/>
            <person name="Henrissat B."/>
            <person name="Kohler A."/>
            <person name="Grigoriev I.V."/>
            <person name="Martin F.M."/>
            <person name="Hacquard S."/>
        </authorList>
    </citation>
    <scope>NUCLEOTIDE SEQUENCE</scope>
    <source>
        <strain evidence="5">MPI-SDFR-AT-0117</strain>
    </source>
</reference>
<name>A0A9P8VK75_9PEZI</name>
<dbReference type="AlphaFoldDB" id="A0A9P8VK75"/>
<sequence>MDKDKDKAKRIACHRCRSKHLKCNGAWPSCGRCDTLGLSCRYQSPVRFVYWTEQEFQTNQRWVRSSARTFCIDKSVPSAAWSTLNGLLDHSEDDAPPIRDGRGSPGSIVSDHDSTAEPWEDITELPDADASHVPHAPPRESPRLRPVSVPLPEPHRQGSLEDSGLNLEDPGATKLSESLHVIRGPADNHAAHSDKTSPSVPTPSTSHAIDPLMALAQTLLRYFHVPSFSQDPYTSSSNISNPTTHIPSLKARKFPLVDFLEAYLFKYFIDDVAPWLDIADPDRYFELVVPIIARSNPPLLCAVLALAARHLLSAPPGPEPRGRRCYKAAVRARISTIAVIELIIECLPSLRAYDASPEDERPGLLTALVLLRQAELLDRDCSPADRCFTSAADADTFLPVFNSVVQGPEFERMMRRSGLAQAAYMLALRQEMYYSMASGQPPAVALAGCPPFHPFAYEMTVNMIKVLGACWCNERAGRAPTEVLDQLMQRQRDLKNDILLGIRPIFEHRSSSAEDTIPTLWYASKTEVYLVQLSKIALAILVNSRPQDELSDVMNGRNHLDSMRDLLRDTFAIALGRGESPHAMFHASMMAKLLKDTPVGQEAAAVLQRSTDRLKEMKIWPFRHIVELHWN</sequence>
<dbReference type="PROSITE" id="PS00463">
    <property type="entry name" value="ZN2_CY6_FUNGAL_1"/>
    <property type="match status" value="1"/>
</dbReference>
<feature type="domain" description="Zn(2)-C6 fungal-type" evidence="4">
    <location>
        <begin position="12"/>
        <end position="42"/>
    </location>
</feature>
<dbReference type="GO" id="GO:0045944">
    <property type="term" value="P:positive regulation of transcription by RNA polymerase II"/>
    <property type="evidence" value="ECO:0007669"/>
    <property type="project" value="TreeGrafter"/>
</dbReference>
<evidence type="ECO:0000256" key="1">
    <source>
        <dbReference type="ARBA" id="ARBA00004123"/>
    </source>
</evidence>
<dbReference type="GO" id="GO:0000976">
    <property type="term" value="F:transcription cis-regulatory region binding"/>
    <property type="evidence" value="ECO:0007669"/>
    <property type="project" value="TreeGrafter"/>
</dbReference>